<gene>
    <name evidence="2" type="ORF">WG901_13195</name>
</gene>
<accession>A0ABU8RY10</accession>
<dbReference type="Proteomes" id="UP001361239">
    <property type="component" value="Unassembled WGS sequence"/>
</dbReference>
<evidence type="ECO:0000313" key="2">
    <source>
        <dbReference type="EMBL" id="MEJ5977599.1"/>
    </source>
</evidence>
<keyword evidence="3" id="KW-1185">Reference proteome</keyword>
<evidence type="ECO:0000256" key="1">
    <source>
        <dbReference type="SAM" id="MobiDB-lite"/>
    </source>
</evidence>
<feature type="region of interest" description="Disordered" evidence="1">
    <location>
        <begin position="163"/>
        <end position="183"/>
    </location>
</feature>
<dbReference type="RefSeq" id="WP_339587531.1">
    <property type="nucleotide sequence ID" value="NZ_JBBHJZ010000002.1"/>
</dbReference>
<evidence type="ECO:0000313" key="3">
    <source>
        <dbReference type="Proteomes" id="UP001361239"/>
    </source>
</evidence>
<name>A0ABU8RY10_9SPHN</name>
<comment type="caution">
    <text evidence="2">The sequence shown here is derived from an EMBL/GenBank/DDBJ whole genome shotgun (WGS) entry which is preliminary data.</text>
</comment>
<reference evidence="2 3" key="1">
    <citation type="submission" date="2024-03" db="EMBL/GenBank/DDBJ databases">
        <authorList>
            <person name="Jo J.-H."/>
        </authorList>
    </citation>
    <scope>NUCLEOTIDE SEQUENCE [LARGE SCALE GENOMIC DNA]</scope>
    <source>
        <strain evidence="2 3">PS1R-30</strain>
    </source>
</reference>
<protein>
    <recommendedName>
        <fullName evidence="4">C-type lysozyme inhibitor domain-containing protein</fullName>
    </recommendedName>
</protein>
<sequence length="183" mass="19412">MKPLNPNDPPQVFGKMELREKGPRRGRSTPWPSTAHKIRSISRDMDGWSIGRAAIGLALVSLFLAGCSKKEDHSAHKVQADHLGLNRPGPQLFRCNDASMVGVDLLAGGLSLNLREPATATAPAERLTAEADGLPFVSAAVSLAHSHDTIALMRAGKPVKVCRRAPAPTGRPAQVAPSPPTPE</sequence>
<proteinExistence type="predicted"/>
<evidence type="ECO:0008006" key="4">
    <source>
        <dbReference type="Google" id="ProtNLM"/>
    </source>
</evidence>
<feature type="region of interest" description="Disordered" evidence="1">
    <location>
        <begin position="1"/>
        <end position="34"/>
    </location>
</feature>
<dbReference type="EMBL" id="JBBHJZ010000002">
    <property type="protein sequence ID" value="MEJ5977599.1"/>
    <property type="molecule type" value="Genomic_DNA"/>
</dbReference>
<organism evidence="2 3">
    <name type="scientific">Novosphingobium anseongense</name>
    <dbReference type="NCBI Taxonomy" id="3133436"/>
    <lineage>
        <taxon>Bacteria</taxon>
        <taxon>Pseudomonadati</taxon>
        <taxon>Pseudomonadota</taxon>
        <taxon>Alphaproteobacteria</taxon>
        <taxon>Sphingomonadales</taxon>
        <taxon>Sphingomonadaceae</taxon>
        <taxon>Novosphingobium</taxon>
    </lineage>
</organism>